<name>A0ABY5PFJ0_9ACTN</name>
<keyword evidence="2" id="KW-0732">Signal</keyword>
<dbReference type="EMBL" id="CP088295">
    <property type="protein sequence ID" value="UUY03435.1"/>
    <property type="molecule type" value="Genomic_DNA"/>
</dbReference>
<proteinExistence type="predicted"/>
<dbReference type="RefSeq" id="WP_353863941.1">
    <property type="nucleotide sequence ID" value="NZ_CP088295.1"/>
</dbReference>
<evidence type="ECO:0000256" key="1">
    <source>
        <dbReference type="SAM" id="MobiDB-lite"/>
    </source>
</evidence>
<dbReference type="PROSITE" id="PS51257">
    <property type="entry name" value="PROKAR_LIPOPROTEIN"/>
    <property type="match status" value="1"/>
</dbReference>
<feature type="region of interest" description="Disordered" evidence="1">
    <location>
        <begin position="312"/>
        <end position="335"/>
    </location>
</feature>
<feature type="compositionally biased region" description="Low complexity" evidence="1">
    <location>
        <begin position="320"/>
        <end position="331"/>
    </location>
</feature>
<feature type="chain" id="PRO_5046800681" description="Lipoprotein" evidence="2">
    <location>
        <begin position="23"/>
        <end position="362"/>
    </location>
</feature>
<sequence>MSRALHLLSLLLVLLVPAALLGACGGDDSSGEDVNAVLEETFDGTSTAVESGKLDLSLKLDLDGAGQNLDAPIAIALSGPFENQGAGKVPQFDFSLNLDGGGQQFQAGAVSTGDAAYLRFADQAYAVGDETYQEFKDGYVKAAKEDGEERESGPSLKALGVDPRRWLQDPKEVGTEEVGGTETIHLTADVDVPRLLEDVNRLIKSAGNLGVGGDRVPDELTAAERARAAEALKSVQVDIWTGKEDKTLRKLVLALDIAVPENEQKKAGLAGGKVDLEYAISDLNKPQTIEEPSNARPVSELNAALQALGVNLGGAGGGQTSTTPQEGTSTTASPSQAYLDCLEQAGEDSAKVSECSKLLTQP</sequence>
<evidence type="ECO:0008006" key="5">
    <source>
        <dbReference type="Google" id="ProtNLM"/>
    </source>
</evidence>
<evidence type="ECO:0000313" key="4">
    <source>
        <dbReference type="Proteomes" id="UP001058860"/>
    </source>
</evidence>
<keyword evidence="4" id="KW-1185">Reference proteome</keyword>
<evidence type="ECO:0000256" key="2">
    <source>
        <dbReference type="SAM" id="SignalP"/>
    </source>
</evidence>
<reference evidence="4" key="1">
    <citation type="submission" date="2021-11" db="EMBL/GenBank/DDBJ databases">
        <title>Cultivation dependent microbiological survey of springs from the worlds oldest radium mine currently devoted to the extraction of radon-saturated water.</title>
        <authorList>
            <person name="Kapinusova G."/>
            <person name="Smrhova T."/>
            <person name="Strejcek M."/>
            <person name="Suman J."/>
            <person name="Jani K."/>
            <person name="Pajer P."/>
            <person name="Uhlik O."/>
        </authorList>
    </citation>
    <scope>NUCLEOTIDE SEQUENCE [LARGE SCALE GENOMIC DNA]</scope>
    <source>
        <strain evidence="4">J379</strain>
    </source>
</reference>
<gene>
    <name evidence="3" type="ORF">LRS13_22645</name>
</gene>
<accession>A0ABY5PFJ0</accession>
<dbReference type="Gene3D" id="2.50.20.20">
    <property type="match status" value="1"/>
</dbReference>
<organism evidence="3 4">
    <name type="scientific">Svornostia abyssi</name>
    <dbReference type="NCBI Taxonomy" id="2898438"/>
    <lineage>
        <taxon>Bacteria</taxon>
        <taxon>Bacillati</taxon>
        <taxon>Actinomycetota</taxon>
        <taxon>Thermoleophilia</taxon>
        <taxon>Solirubrobacterales</taxon>
        <taxon>Baekduiaceae</taxon>
        <taxon>Svornostia</taxon>
    </lineage>
</organism>
<protein>
    <recommendedName>
        <fullName evidence="5">Lipoprotein</fullName>
    </recommendedName>
</protein>
<feature type="signal peptide" evidence="2">
    <location>
        <begin position="1"/>
        <end position="22"/>
    </location>
</feature>
<evidence type="ECO:0000313" key="3">
    <source>
        <dbReference type="EMBL" id="UUY03435.1"/>
    </source>
</evidence>
<dbReference type="Proteomes" id="UP001058860">
    <property type="component" value="Chromosome"/>
</dbReference>